<proteinExistence type="predicted"/>
<dbReference type="Proteomes" id="UP000886889">
    <property type="component" value="Unassembled WGS sequence"/>
</dbReference>
<reference evidence="1" key="2">
    <citation type="journal article" date="2021" name="PeerJ">
        <title>Extensive microbial diversity within the chicken gut microbiome revealed by metagenomics and culture.</title>
        <authorList>
            <person name="Gilroy R."/>
            <person name="Ravi A."/>
            <person name="Getino M."/>
            <person name="Pursley I."/>
            <person name="Horton D.L."/>
            <person name="Alikhan N.F."/>
            <person name="Baker D."/>
            <person name="Gharbi K."/>
            <person name="Hall N."/>
            <person name="Watson M."/>
            <person name="Adriaenssens E.M."/>
            <person name="Foster-Nyarko E."/>
            <person name="Jarju S."/>
            <person name="Secka A."/>
            <person name="Antonio M."/>
            <person name="Oren A."/>
            <person name="Chaudhuri R.R."/>
            <person name="La Ragione R."/>
            <person name="Hildebrand F."/>
            <person name="Pallen M.J."/>
        </authorList>
    </citation>
    <scope>NUCLEOTIDE SEQUENCE</scope>
    <source>
        <strain evidence="1">ChiBcec6-7307</strain>
    </source>
</reference>
<dbReference type="Gene3D" id="2.10.109.10">
    <property type="entry name" value="Umud Fragment, subunit A"/>
    <property type="match status" value="1"/>
</dbReference>
<dbReference type="SUPFAM" id="SSF47413">
    <property type="entry name" value="lambda repressor-like DNA-binding domains"/>
    <property type="match status" value="1"/>
</dbReference>
<reference evidence="1" key="1">
    <citation type="submission" date="2020-10" db="EMBL/GenBank/DDBJ databases">
        <authorList>
            <person name="Gilroy R."/>
        </authorList>
    </citation>
    <scope>NUCLEOTIDE SEQUENCE</scope>
    <source>
        <strain evidence="1">ChiBcec6-7307</strain>
    </source>
</reference>
<gene>
    <name evidence="1" type="ORF">IAC80_02860</name>
</gene>
<dbReference type="SUPFAM" id="SSF51306">
    <property type="entry name" value="LexA/Signal peptidase"/>
    <property type="match status" value="1"/>
</dbReference>
<dbReference type="GO" id="GO:0003677">
    <property type="term" value="F:DNA binding"/>
    <property type="evidence" value="ECO:0007669"/>
    <property type="project" value="InterPro"/>
</dbReference>
<name>A0A9D1NYS7_9FIRM</name>
<dbReference type="InterPro" id="IPR036286">
    <property type="entry name" value="LexA/Signal_pep-like_sf"/>
</dbReference>
<accession>A0A9D1NYS7</accession>
<organism evidence="1 2">
    <name type="scientific">Candidatus Merdiplasma excrementigallinarum</name>
    <dbReference type="NCBI Taxonomy" id="2840864"/>
    <lineage>
        <taxon>Bacteria</taxon>
        <taxon>Bacillati</taxon>
        <taxon>Bacillota</taxon>
        <taxon>Clostridia</taxon>
        <taxon>Lachnospirales</taxon>
        <taxon>Lachnospiraceae</taxon>
        <taxon>Lachnospiraceae incertae sedis</taxon>
        <taxon>Candidatus Merdiplasma</taxon>
    </lineage>
</organism>
<sequence>MLVNREINQNVSDFIGNYCSKWNLSVSRFAEKCGIPYMTVKRILSCDVQKIDIYTILCIARATRTPIMEILGDESENLELYKRISHISEYEKTILTNVLNILEKLHVSGKECREIPCIDLLSDGISYLLDPDRLSGHRLNFDRTETISFRSSFAEGMSYFGFRLPDNRMSPLYLKGHILLIRNDDPEDGDIGAYAWKDEGRVRMVFRRVKEEDRYTKLLPLTGRGRTYSIDNDNVADLTHWVKLGVVTGTIR</sequence>
<evidence type="ECO:0000313" key="1">
    <source>
        <dbReference type="EMBL" id="HIV22862.1"/>
    </source>
</evidence>
<protein>
    <submittedName>
        <fullName evidence="1">Uncharacterized protein</fullName>
    </submittedName>
</protein>
<dbReference type="EMBL" id="DVOS01000030">
    <property type="protein sequence ID" value="HIV22862.1"/>
    <property type="molecule type" value="Genomic_DNA"/>
</dbReference>
<comment type="caution">
    <text evidence="1">The sequence shown here is derived from an EMBL/GenBank/DDBJ whole genome shotgun (WGS) entry which is preliminary data.</text>
</comment>
<dbReference type="Gene3D" id="1.10.260.40">
    <property type="entry name" value="lambda repressor-like DNA-binding domains"/>
    <property type="match status" value="1"/>
</dbReference>
<evidence type="ECO:0000313" key="2">
    <source>
        <dbReference type="Proteomes" id="UP000886889"/>
    </source>
</evidence>
<dbReference type="AlphaFoldDB" id="A0A9D1NYS7"/>
<dbReference type="InterPro" id="IPR010982">
    <property type="entry name" value="Lambda_DNA-bd_dom_sf"/>
</dbReference>